<keyword evidence="3" id="KW-1185">Reference proteome</keyword>
<dbReference type="AlphaFoldDB" id="A0A233SJ88"/>
<dbReference type="InterPro" id="IPR004006">
    <property type="entry name" value="DhaK_dom"/>
</dbReference>
<sequence length="125" mass="12905">MKKLINSPDEVLADALVGVAAAHPSLTVNTPDRYIARAGGPTPGKTGLVSGGGSGHEPLHGGFVGYGMLDAACPGEVFTSPVPDQILAATRAVERPQSELVSPLTACTVQRGWRSGFGRELPWGE</sequence>
<dbReference type="PROSITE" id="PS51481">
    <property type="entry name" value="DHAK"/>
    <property type="match status" value="1"/>
</dbReference>
<accession>A0A233SJ88</accession>
<dbReference type="PANTHER" id="PTHR28629">
    <property type="entry name" value="TRIOKINASE/FMN CYCLASE"/>
    <property type="match status" value="1"/>
</dbReference>
<evidence type="ECO:0000313" key="3">
    <source>
        <dbReference type="Proteomes" id="UP000215483"/>
    </source>
</evidence>
<dbReference type="Gene3D" id="3.40.50.10440">
    <property type="entry name" value="Dihydroxyacetone kinase, domain 1"/>
    <property type="match status" value="1"/>
</dbReference>
<dbReference type="PANTHER" id="PTHR28629:SF4">
    <property type="entry name" value="TRIOKINASE_FMN CYCLASE"/>
    <property type="match status" value="1"/>
</dbReference>
<dbReference type="InterPro" id="IPR050861">
    <property type="entry name" value="Dihydroxyacetone_Kinase"/>
</dbReference>
<comment type="caution">
    <text evidence="2">The sequence shown here is derived from an EMBL/GenBank/DDBJ whole genome shotgun (WGS) entry which is preliminary data.</text>
</comment>
<dbReference type="Pfam" id="PF02733">
    <property type="entry name" value="Dak1"/>
    <property type="match status" value="1"/>
</dbReference>
<feature type="domain" description="DhaK" evidence="1">
    <location>
        <begin position="7"/>
        <end position="125"/>
    </location>
</feature>
<reference evidence="2 3" key="1">
    <citation type="submission" date="2016-07" db="EMBL/GenBank/DDBJ databases">
        <title>Draft genome of Streptomyces diastatochromogenes.</title>
        <authorList>
            <person name="Podduturi R."/>
            <person name="Lukassen M.B."/>
            <person name="Clausen N."/>
            <person name="Nielsen J.L."/>
            <person name="Jorgensen N.O."/>
        </authorList>
    </citation>
    <scope>NUCLEOTIDE SEQUENCE [LARGE SCALE GENOMIC DNA]</scope>
    <source>
        <strain evidence="2 3">DSM 40608</strain>
    </source>
</reference>
<dbReference type="GO" id="GO:0005829">
    <property type="term" value="C:cytosol"/>
    <property type="evidence" value="ECO:0007669"/>
    <property type="project" value="TreeGrafter"/>
</dbReference>
<dbReference type="OrthoDB" id="9806345at2"/>
<proteinExistence type="predicted"/>
<dbReference type="GO" id="GO:0004371">
    <property type="term" value="F:glycerone kinase activity"/>
    <property type="evidence" value="ECO:0007669"/>
    <property type="project" value="InterPro"/>
</dbReference>
<gene>
    <name evidence="2" type="ORF">BEK98_16345</name>
</gene>
<evidence type="ECO:0000259" key="1">
    <source>
        <dbReference type="PROSITE" id="PS51481"/>
    </source>
</evidence>
<organism evidence="2 3">
    <name type="scientific">Streptomyces diastatochromogenes</name>
    <dbReference type="NCBI Taxonomy" id="42236"/>
    <lineage>
        <taxon>Bacteria</taxon>
        <taxon>Bacillati</taxon>
        <taxon>Actinomycetota</taxon>
        <taxon>Actinomycetes</taxon>
        <taxon>Kitasatosporales</taxon>
        <taxon>Streptomycetaceae</taxon>
        <taxon>Streptomyces</taxon>
    </lineage>
</organism>
<name>A0A233SJ88_STRDA</name>
<dbReference type="SUPFAM" id="SSF82549">
    <property type="entry name" value="DAK1/DegV-like"/>
    <property type="match status" value="1"/>
</dbReference>
<dbReference type="EMBL" id="MCGQ01000013">
    <property type="protein sequence ID" value="OXY95706.1"/>
    <property type="molecule type" value="Genomic_DNA"/>
</dbReference>
<dbReference type="Proteomes" id="UP000215483">
    <property type="component" value="Unassembled WGS sequence"/>
</dbReference>
<evidence type="ECO:0000313" key="2">
    <source>
        <dbReference type="EMBL" id="OXY95706.1"/>
    </source>
</evidence>
<protein>
    <recommendedName>
        <fullName evidence="1">DhaK domain-containing protein</fullName>
    </recommendedName>
</protein>
<dbReference type="GO" id="GO:0019563">
    <property type="term" value="P:glycerol catabolic process"/>
    <property type="evidence" value="ECO:0007669"/>
    <property type="project" value="TreeGrafter"/>
</dbReference>